<keyword evidence="1" id="KW-0479">Metal-binding</keyword>
<dbReference type="PROSITE" id="PS00028">
    <property type="entry name" value="ZINC_FINGER_C2H2_1"/>
    <property type="match status" value="1"/>
</dbReference>
<dbReference type="Pfam" id="PF12171">
    <property type="entry name" value="zf-C2H2_jaz"/>
    <property type="match status" value="1"/>
</dbReference>
<feature type="compositionally biased region" description="Polar residues" evidence="5">
    <location>
        <begin position="89"/>
        <end position="99"/>
    </location>
</feature>
<dbReference type="InterPro" id="IPR013087">
    <property type="entry name" value="Znf_C2H2_type"/>
</dbReference>
<feature type="compositionally biased region" description="Polar residues" evidence="5">
    <location>
        <begin position="1"/>
        <end position="17"/>
    </location>
</feature>
<protein>
    <recommendedName>
        <fullName evidence="6">C2H2-type domain-containing protein</fullName>
    </recommendedName>
</protein>
<dbReference type="InParanoid" id="A0A1Y2G5T7"/>
<evidence type="ECO:0000256" key="5">
    <source>
        <dbReference type="SAM" id="MobiDB-lite"/>
    </source>
</evidence>
<keyword evidence="3" id="KW-0862">Zinc</keyword>
<dbReference type="OrthoDB" id="2108430at2759"/>
<gene>
    <name evidence="7" type="ORF">BCR41DRAFT_365045</name>
</gene>
<feature type="compositionally biased region" description="Basic and acidic residues" evidence="5">
    <location>
        <begin position="101"/>
        <end position="115"/>
    </location>
</feature>
<dbReference type="Gene3D" id="3.30.160.60">
    <property type="entry name" value="Classic Zinc Finger"/>
    <property type="match status" value="1"/>
</dbReference>
<evidence type="ECO:0000313" key="7">
    <source>
        <dbReference type="EMBL" id="ORY96015.1"/>
    </source>
</evidence>
<dbReference type="PROSITE" id="PS50157">
    <property type="entry name" value="ZINC_FINGER_C2H2_2"/>
    <property type="match status" value="1"/>
</dbReference>
<name>A0A1Y2G5T7_9FUNG</name>
<dbReference type="InterPro" id="IPR036236">
    <property type="entry name" value="Znf_C2H2_sf"/>
</dbReference>
<dbReference type="GO" id="GO:0008270">
    <property type="term" value="F:zinc ion binding"/>
    <property type="evidence" value="ECO:0007669"/>
    <property type="project" value="UniProtKB-KW"/>
</dbReference>
<evidence type="ECO:0000256" key="4">
    <source>
        <dbReference type="PROSITE-ProRule" id="PRU00042"/>
    </source>
</evidence>
<dbReference type="GeneID" id="33567952"/>
<proteinExistence type="predicted"/>
<feature type="region of interest" description="Disordered" evidence="5">
    <location>
        <begin position="272"/>
        <end position="296"/>
    </location>
</feature>
<dbReference type="AlphaFoldDB" id="A0A1Y2G5T7"/>
<dbReference type="RefSeq" id="XP_021875452.1">
    <property type="nucleotide sequence ID" value="XM_022026109.1"/>
</dbReference>
<feature type="region of interest" description="Disordered" evidence="5">
    <location>
        <begin position="1"/>
        <end position="47"/>
    </location>
</feature>
<organism evidence="7 8">
    <name type="scientific">Lobosporangium transversale</name>
    <dbReference type="NCBI Taxonomy" id="64571"/>
    <lineage>
        <taxon>Eukaryota</taxon>
        <taxon>Fungi</taxon>
        <taxon>Fungi incertae sedis</taxon>
        <taxon>Mucoromycota</taxon>
        <taxon>Mortierellomycotina</taxon>
        <taxon>Mortierellomycetes</taxon>
        <taxon>Mortierellales</taxon>
        <taxon>Mortierellaceae</taxon>
        <taxon>Lobosporangium</taxon>
    </lineage>
</organism>
<accession>A0A1Y2G5T7</accession>
<evidence type="ECO:0000256" key="3">
    <source>
        <dbReference type="ARBA" id="ARBA00022833"/>
    </source>
</evidence>
<feature type="compositionally biased region" description="Low complexity" evidence="5">
    <location>
        <begin position="277"/>
        <end position="290"/>
    </location>
</feature>
<evidence type="ECO:0000313" key="8">
    <source>
        <dbReference type="Proteomes" id="UP000193648"/>
    </source>
</evidence>
<keyword evidence="8" id="KW-1185">Reference proteome</keyword>
<dbReference type="InterPro" id="IPR022755">
    <property type="entry name" value="Znf_C2H2_jaz"/>
</dbReference>
<reference evidence="7 8" key="1">
    <citation type="submission" date="2016-07" db="EMBL/GenBank/DDBJ databases">
        <title>Pervasive Adenine N6-methylation of Active Genes in Fungi.</title>
        <authorList>
            <consortium name="DOE Joint Genome Institute"/>
            <person name="Mondo S.J."/>
            <person name="Dannebaum R.O."/>
            <person name="Kuo R.C."/>
            <person name="Labutti K."/>
            <person name="Haridas S."/>
            <person name="Kuo A."/>
            <person name="Salamov A."/>
            <person name="Ahrendt S.R."/>
            <person name="Lipzen A."/>
            <person name="Sullivan W."/>
            <person name="Andreopoulos W.B."/>
            <person name="Clum A."/>
            <person name="Lindquist E."/>
            <person name="Daum C."/>
            <person name="Ramamoorthy G.K."/>
            <person name="Gryganskyi A."/>
            <person name="Culley D."/>
            <person name="Magnuson J.K."/>
            <person name="James T.Y."/>
            <person name="O'Malley M.A."/>
            <person name="Stajich J.E."/>
            <person name="Spatafora J.W."/>
            <person name="Visel A."/>
            <person name="Grigoriev I.V."/>
        </authorList>
    </citation>
    <scope>NUCLEOTIDE SEQUENCE [LARGE SCALE GENOMIC DNA]</scope>
    <source>
        <strain evidence="7 8">NRRL 3116</strain>
    </source>
</reference>
<feature type="domain" description="C2H2-type" evidence="6">
    <location>
        <begin position="48"/>
        <end position="72"/>
    </location>
</feature>
<dbReference type="SUPFAM" id="SSF57667">
    <property type="entry name" value="beta-beta-alpha zinc fingers"/>
    <property type="match status" value="1"/>
</dbReference>
<dbReference type="Proteomes" id="UP000193648">
    <property type="component" value="Unassembled WGS sequence"/>
</dbReference>
<feature type="compositionally biased region" description="Low complexity" evidence="5">
    <location>
        <begin position="25"/>
        <end position="41"/>
    </location>
</feature>
<comment type="caution">
    <text evidence="7">The sequence shown here is derived from an EMBL/GenBank/DDBJ whole genome shotgun (WGS) entry which is preliminary data.</text>
</comment>
<evidence type="ECO:0000256" key="1">
    <source>
        <dbReference type="ARBA" id="ARBA00022723"/>
    </source>
</evidence>
<evidence type="ECO:0000259" key="6">
    <source>
        <dbReference type="PROSITE" id="PS50157"/>
    </source>
</evidence>
<sequence length="563" mass="62289">MPLLASQPSGSSTLSPNPAQRPREQPAQPQQQRQQQPSQQQKLSDGRFNCSVCKKSFGSEATWNNHQMSSKHLTAVKEAEKKAKGVRSKGTSSGSKTAASESKKSNGEEKEKEEQDPPEVAEAIASFHKVSKISKENPGMASSVLWKIAKALWSFRRSQETAKVLSLLIQILTNLQDEQPISAIAQPSQPTAGSLTATQINMTLYLSRLAMARLTVYHSPSLAMGFYLDAIQGRWEIKFMDFQAILEMVHTCSVSQLLEHCKRFLSRHPKTEKLMKSTSNATAPASTSAPDESVVVKKPSDPNLKLLIILLESASMISQLSRGTLSKQSPSLVSHYQIQTQSPLLSAALPLSQDDRVRAETALVLFAMATVLARASGHPDTHPLGIIDNGESQKQMDILRRMMIVYKHLGMASSSAACLIRIGELCLMIEEQQRRNGNGNDKVRNANDDNGRLLWDLLQALLFAMEMGDFVRMRDAVRLLSRCRGAFLYLDVETIVKTAQAVITQDNDYLQSSASYVLEHLLLHIQEEEEQGEDRARSRLLLRQHGSTAASIGSLKKIKHLIV</sequence>
<feature type="region of interest" description="Disordered" evidence="5">
    <location>
        <begin position="78"/>
        <end position="119"/>
    </location>
</feature>
<dbReference type="EMBL" id="MCFF01000080">
    <property type="protein sequence ID" value="ORY96015.1"/>
    <property type="molecule type" value="Genomic_DNA"/>
</dbReference>
<keyword evidence="2 4" id="KW-0863">Zinc-finger</keyword>
<evidence type="ECO:0000256" key="2">
    <source>
        <dbReference type="ARBA" id="ARBA00022771"/>
    </source>
</evidence>